<gene>
    <name evidence="2" type="ORF">F4562_002354</name>
</gene>
<dbReference type="EMBL" id="JACHMP010000001">
    <property type="protein sequence ID" value="MBB5819292.1"/>
    <property type="molecule type" value="Genomic_DNA"/>
</dbReference>
<reference evidence="2 3" key="1">
    <citation type="submission" date="2020-08" db="EMBL/GenBank/DDBJ databases">
        <title>Sequencing the genomes of 1000 actinobacteria strains.</title>
        <authorList>
            <person name="Klenk H.-P."/>
        </authorList>
    </citation>
    <scope>NUCLEOTIDE SEQUENCE [LARGE SCALE GENOMIC DNA]</scope>
    <source>
        <strain evidence="2 3">DSM 46887</strain>
    </source>
</reference>
<dbReference type="Proteomes" id="UP000540685">
    <property type="component" value="Unassembled WGS sequence"/>
</dbReference>
<sequence>MRKPDAFRRVAAGVALFAWPALAFLAFLTSPPGADHDPGIFRTHATTVQVSALLYIWATLALIPVVLALGHLLRERAPVAGGIGVVFGLIGAGHGLTLFTTDFYDLALALTLPDEQAEAVTERAGELPGFLFGMLLPGFLLYVGLFLLLITLVMVRTIPWWVPVVALAGTVVPFMTKEQPPVVQAIGPLVQLVAYGWIGLRVLRMSDAEWRDGIRGPLPAHA</sequence>
<accession>A0A7W9IEP1</accession>
<keyword evidence="3" id="KW-1185">Reference proteome</keyword>
<comment type="caution">
    <text evidence="2">The sequence shown here is derived from an EMBL/GenBank/DDBJ whole genome shotgun (WGS) entry which is preliminary data.</text>
</comment>
<protein>
    <recommendedName>
        <fullName evidence="4">DUF4386 domain-containing protein</fullName>
    </recommendedName>
</protein>
<evidence type="ECO:0008006" key="4">
    <source>
        <dbReference type="Google" id="ProtNLM"/>
    </source>
</evidence>
<evidence type="ECO:0000313" key="3">
    <source>
        <dbReference type="Proteomes" id="UP000540685"/>
    </source>
</evidence>
<feature type="transmembrane region" description="Helical" evidence="1">
    <location>
        <begin position="79"/>
        <end position="99"/>
    </location>
</feature>
<organism evidence="2 3">
    <name type="scientific">Streptosporangium becharense</name>
    <dbReference type="NCBI Taxonomy" id="1816182"/>
    <lineage>
        <taxon>Bacteria</taxon>
        <taxon>Bacillati</taxon>
        <taxon>Actinomycetota</taxon>
        <taxon>Actinomycetes</taxon>
        <taxon>Streptosporangiales</taxon>
        <taxon>Streptosporangiaceae</taxon>
        <taxon>Streptosporangium</taxon>
    </lineage>
</organism>
<feature type="transmembrane region" description="Helical" evidence="1">
    <location>
        <begin position="182"/>
        <end position="203"/>
    </location>
</feature>
<evidence type="ECO:0000313" key="2">
    <source>
        <dbReference type="EMBL" id="MBB5819292.1"/>
    </source>
</evidence>
<evidence type="ECO:0000256" key="1">
    <source>
        <dbReference type="SAM" id="Phobius"/>
    </source>
</evidence>
<feature type="transmembrane region" description="Helical" evidence="1">
    <location>
        <begin position="50"/>
        <end position="72"/>
    </location>
</feature>
<feature type="transmembrane region" description="Helical" evidence="1">
    <location>
        <begin position="130"/>
        <end position="153"/>
    </location>
</feature>
<keyword evidence="1" id="KW-0472">Membrane</keyword>
<proteinExistence type="predicted"/>
<dbReference type="RefSeq" id="WP_184538778.1">
    <property type="nucleotide sequence ID" value="NZ_JACHMP010000001.1"/>
</dbReference>
<dbReference type="AlphaFoldDB" id="A0A7W9IEP1"/>
<name>A0A7W9IEP1_9ACTN</name>
<keyword evidence="1" id="KW-1133">Transmembrane helix</keyword>
<keyword evidence="1" id="KW-0812">Transmembrane</keyword>
<feature type="transmembrane region" description="Helical" evidence="1">
    <location>
        <begin position="160"/>
        <end position="176"/>
    </location>
</feature>